<evidence type="ECO:0000256" key="5">
    <source>
        <dbReference type="ARBA" id="ARBA00022694"/>
    </source>
</evidence>
<dbReference type="InterPro" id="IPR001279">
    <property type="entry name" value="Metallo-B-lactamas"/>
</dbReference>
<dbReference type="Pfam" id="PF12706">
    <property type="entry name" value="Lactamase_B_2"/>
    <property type="match status" value="1"/>
</dbReference>
<sequence length="849" mass="94670">MTTNIQLAIAPSADTSSACVYLRSDRCHYVFGRVPEGSQRTMGSRKVNFSGVTQIFLSGATGWDQVGGLMGFMLTIAGAANSSKETYRIDNLVRQGQGKRLLEAARHQGVDVHGGDNLSHLMASQRSVLLRQSINARMHEQRTDSRESNKPLTEPDWHDDVVRVWKVPVTRERSSSPRKRRRTHGPESDDEADVTDADMEKLEAENANSAEVARYIVEKQIWNGDVRFNPLEACRIRDLAPSDDACVIENGTPQLYKGPYTADGVEPPRAGDKAWIWRHGNIGPRRSNVETMSSDRIPLRTSYSQISMSYIVKMRDRRGKFDPKAAKALGVQVTDFKRLTAGQTVTTADGKEVTPDMVMGEPIRGRGLIVADIESPDFVESFMQRPEWEDQELMSHISVMYWLLGADLSTHPRIRKFMDDRPQIRHVVCAPDTCPNMICNPGPAELQMRLRRLDPDRFAVLKYDNAVKTQAPPPKSNIEFGRIGRSAQLMPKLLFEDDKAAPFADLMGAYNSVADDVLALAEECRAQATDPDFLAKVEKEEKDIPGRDTEITCLGTGSSVPSKYRNVSGTLVRVPGKAAFLLDCGEGTLGQINRLWGYDGATEVLRDLRCILISHLHADHHLGTTSAIKAWYEQTLRDGSNAKLAISCVPKFRSILQDYAQVEDFGFHRLVFPNCEDEASFTYAQAGLHFSHDHGLKAIRRVPVPHCPRSEAVEIELASGLRVAYSGDCRPSQAFAKACRGTHLLIHESTFGDDKADHAKQKMHSTMGEALQVAKDMQARRTLLTHFSQRYVKREALKWEGEAGTASVLLGFDYMTVKLGDWQKAACYMPALEKLFQEDGDEPDDSTES</sequence>
<dbReference type="OrthoDB" id="527344at2759"/>
<proteinExistence type="inferred from homology"/>
<keyword evidence="15" id="KW-1185">Reference proteome</keyword>
<comment type="catalytic activity">
    <reaction evidence="1">
        <text>Endonucleolytic cleavage of RNA, removing extra 3' nucleotides from tRNA precursor, generating 3' termini of tRNAs. A 3'-hydroxy group is left at the tRNA terminus and a 5'-phosphoryl group is left at the trailer molecule.</text>
        <dbReference type="EC" id="3.1.26.11"/>
    </reaction>
</comment>
<evidence type="ECO:0000259" key="13">
    <source>
        <dbReference type="Pfam" id="PF13691"/>
    </source>
</evidence>
<evidence type="ECO:0000313" key="15">
    <source>
        <dbReference type="Proteomes" id="UP001055219"/>
    </source>
</evidence>
<comment type="caution">
    <text evidence="14">The sequence shown here is derived from an EMBL/GenBank/DDBJ whole genome shotgun (WGS) entry which is preliminary data.</text>
</comment>
<dbReference type="InterPro" id="IPR027794">
    <property type="entry name" value="tRNase_Z_dom"/>
</dbReference>
<evidence type="ECO:0000313" key="14">
    <source>
        <dbReference type="EMBL" id="KAI6778890.1"/>
    </source>
</evidence>
<evidence type="ECO:0000256" key="8">
    <source>
        <dbReference type="ARBA" id="ARBA00022759"/>
    </source>
</evidence>
<dbReference type="GO" id="GO:1990180">
    <property type="term" value="P:mitochondrial tRNA 3'-end processing"/>
    <property type="evidence" value="ECO:0007669"/>
    <property type="project" value="TreeGrafter"/>
</dbReference>
<dbReference type="EMBL" id="JAGIXG020000057">
    <property type="protein sequence ID" value="KAI6778890.1"/>
    <property type="molecule type" value="Genomic_DNA"/>
</dbReference>
<keyword evidence="9" id="KW-0378">Hydrolase</keyword>
<evidence type="ECO:0000256" key="7">
    <source>
        <dbReference type="ARBA" id="ARBA00022723"/>
    </source>
</evidence>
<keyword evidence="7" id="KW-0479">Metal-binding</keyword>
<dbReference type="SUPFAM" id="SSF56281">
    <property type="entry name" value="Metallo-hydrolase/oxidoreductase"/>
    <property type="match status" value="2"/>
</dbReference>
<comment type="cofactor">
    <cofactor evidence="2">
        <name>Zn(2+)</name>
        <dbReference type="ChEBI" id="CHEBI:29105"/>
    </cofactor>
</comment>
<reference evidence="14" key="1">
    <citation type="journal article" date="2021" name="J Fungi (Basel)">
        <title>Genomic and Metabolomic Analyses of the Marine Fungus Emericellopsis cladophorae: Insights into Saltwater Adaptability Mechanisms and Its Biosynthetic Potential.</title>
        <authorList>
            <person name="Goncalves M.F.M."/>
            <person name="Hilario S."/>
            <person name="Van de Peer Y."/>
            <person name="Esteves A.C."/>
            <person name="Alves A."/>
        </authorList>
    </citation>
    <scope>NUCLEOTIDE SEQUENCE</scope>
    <source>
        <strain evidence="14">MUM 19.33</strain>
    </source>
</reference>
<evidence type="ECO:0000256" key="9">
    <source>
        <dbReference type="ARBA" id="ARBA00022801"/>
    </source>
</evidence>
<dbReference type="InterPro" id="IPR047151">
    <property type="entry name" value="RNZ2-like"/>
</dbReference>
<feature type="domain" description="Metallo-beta-lactamase" evidence="12">
    <location>
        <begin position="580"/>
        <end position="787"/>
    </location>
</feature>
<accession>A0A9P9XWS8</accession>
<keyword evidence="5" id="KW-0819">tRNA processing</keyword>
<comment type="similarity">
    <text evidence="3">Belongs to the RNase Z family.</text>
</comment>
<feature type="region of interest" description="Disordered" evidence="11">
    <location>
        <begin position="168"/>
        <end position="195"/>
    </location>
</feature>
<evidence type="ECO:0000256" key="6">
    <source>
        <dbReference type="ARBA" id="ARBA00022722"/>
    </source>
</evidence>
<keyword evidence="10" id="KW-0862">Zinc</keyword>
<dbReference type="Proteomes" id="UP001055219">
    <property type="component" value="Unassembled WGS sequence"/>
</dbReference>
<gene>
    <name evidence="14" type="ORF">J7T54_000546</name>
</gene>
<dbReference type="RefSeq" id="XP_051359746.1">
    <property type="nucleotide sequence ID" value="XM_051509276.1"/>
</dbReference>
<evidence type="ECO:0000259" key="12">
    <source>
        <dbReference type="Pfam" id="PF12706"/>
    </source>
</evidence>
<evidence type="ECO:0000256" key="10">
    <source>
        <dbReference type="ARBA" id="ARBA00022833"/>
    </source>
</evidence>
<dbReference type="Gene3D" id="3.60.15.10">
    <property type="entry name" value="Ribonuclease Z/Hydroxyacylglutathione hydrolase-like"/>
    <property type="match status" value="2"/>
</dbReference>
<dbReference type="InterPro" id="IPR036866">
    <property type="entry name" value="RibonucZ/Hydroxyglut_hydro"/>
</dbReference>
<dbReference type="AlphaFoldDB" id="A0A9P9XWS8"/>
<reference evidence="14" key="2">
    <citation type="submission" date="2022-07" db="EMBL/GenBank/DDBJ databases">
        <authorList>
            <person name="Goncalves M.F.M."/>
            <person name="Hilario S."/>
            <person name="Van De Peer Y."/>
            <person name="Esteves A.C."/>
            <person name="Alves A."/>
        </authorList>
    </citation>
    <scope>NUCLEOTIDE SEQUENCE</scope>
    <source>
        <strain evidence="14">MUM 19.33</strain>
    </source>
</reference>
<evidence type="ECO:0000256" key="2">
    <source>
        <dbReference type="ARBA" id="ARBA00001947"/>
    </source>
</evidence>
<dbReference type="GO" id="GO:0005739">
    <property type="term" value="C:mitochondrion"/>
    <property type="evidence" value="ECO:0007669"/>
    <property type="project" value="TreeGrafter"/>
</dbReference>
<dbReference type="EC" id="3.1.26.11" evidence="4"/>
<evidence type="ECO:0000256" key="4">
    <source>
        <dbReference type="ARBA" id="ARBA00012477"/>
    </source>
</evidence>
<evidence type="ECO:0000256" key="11">
    <source>
        <dbReference type="SAM" id="MobiDB-lite"/>
    </source>
</evidence>
<dbReference type="PANTHER" id="PTHR12553:SF49">
    <property type="entry name" value="ZINC PHOSPHODIESTERASE ELAC PROTEIN 2"/>
    <property type="match status" value="1"/>
</dbReference>
<keyword evidence="6" id="KW-0540">Nuclease</keyword>
<dbReference type="CDD" id="cd07718">
    <property type="entry name" value="RNaseZ_ELAC1_ELAC2-C-term-like_MBL-fold"/>
    <property type="match status" value="1"/>
</dbReference>
<organism evidence="14 15">
    <name type="scientific">Emericellopsis cladophorae</name>
    <dbReference type="NCBI Taxonomy" id="2686198"/>
    <lineage>
        <taxon>Eukaryota</taxon>
        <taxon>Fungi</taxon>
        <taxon>Dikarya</taxon>
        <taxon>Ascomycota</taxon>
        <taxon>Pezizomycotina</taxon>
        <taxon>Sordariomycetes</taxon>
        <taxon>Hypocreomycetidae</taxon>
        <taxon>Hypocreales</taxon>
        <taxon>Bionectriaceae</taxon>
        <taxon>Emericellopsis</taxon>
    </lineage>
</organism>
<dbReference type="PANTHER" id="PTHR12553">
    <property type="entry name" value="ZINC PHOSPHODIESTERASE ELAC PROTEIN 2"/>
    <property type="match status" value="1"/>
</dbReference>
<dbReference type="GO" id="GO:0042781">
    <property type="term" value="F:3'-tRNA processing endoribonuclease activity"/>
    <property type="evidence" value="ECO:0007669"/>
    <property type="project" value="UniProtKB-EC"/>
</dbReference>
<dbReference type="GeneID" id="75827065"/>
<evidence type="ECO:0000256" key="1">
    <source>
        <dbReference type="ARBA" id="ARBA00000402"/>
    </source>
</evidence>
<feature type="domain" description="tRNase Z endonuclease" evidence="13">
    <location>
        <begin position="10"/>
        <end position="68"/>
    </location>
</feature>
<dbReference type="GO" id="GO:0046872">
    <property type="term" value="F:metal ion binding"/>
    <property type="evidence" value="ECO:0007669"/>
    <property type="project" value="UniProtKB-KW"/>
</dbReference>
<name>A0A9P9XWS8_9HYPO</name>
<protein>
    <recommendedName>
        <fullName evidence="4">ribonuclease Z</fullName>
        <ecNumber evidence="4">3.1.26.11</ecNumber>
    </recommendedName>
</protein>
<keyword evidence="8" id="KW-0255">Endonuclease</keyword>
<dbReference type="Pfam" id="PF13691">
    <property type="entry name" value="Lactamase_B_4"/>
    <property type="match status" value="1"/>
</dbReference>
<evidence type="ECO:0000256" key="3">
    <source>
        <dbReference type="ARBA" id="ARBA00007823"/>
    </source>
</evidence>